<feature type="compositionally biased region" description="Low complexity" evidence="1">
    <location>
        <begin position="507"/>
        <end position="522"/>
    </location>
</feature>
<protein>
    <submittedName>
        <fullName evidence="2">Uncharacterized protein</fullName>
    </submittedName>
</protein>
<feature type="region of interest" description="Disordered" evidence="1">
    <location>
        <begin position="220"/>
        <end position="531"/>
    </location>
</feature>
<gene>
    <name evidence="2" type="ORF">RMAR1173_LOCUS8233</name>
</gene>
<reference evidence="2" key="1">
    <citation type="submission" date="2021-01" db="EMBL/GenBank/DDBJ databases">
        <authorList>
            <person name="Corre E."/>
            <person name="Pelletier E."/>
            <person name="Niang G."/>
            <person name="Scheremetjew M."/>
            <person name="Finn R."/>
            <person name="Kale V."/>
            <person name="Holt S."/>
            <person name="Cochrane G."/>
            <person name="Meng A."/>
            <person name="Brown T."/>
            <person name="Cohen L."/>
        </authorList>
    </citation>
    <scope>NUCLEOTIDE SEQUENCE</scope>
    <source>
        <strain evidence="2">CCMP1243</strain>
    </source>
</reference>
<feature type="compositionally biased region" description="Pro residues" evidence="1">
    <location>
        <begin position="630"/>
        <end position="646"/>
    </location>
</feature>
<evidence type="ECO:0000313" key="2">
    <source>
        <dbReference type="EMBL" id="CAD9681334.1"/>
    </source>
</evidence>
<feature type="compositionally biased region" description="Low complexity" evidence="1">
    <location>
        <begin position="842"/>
        <end position="851"/>
    </location>
</feature>
<feature type="compositionally biased region" description="Basic and acidic residues" evidence="1">
    <location>
        <begin position="122"/>
        <end position="131"/>
    </location>
</feature>
<dbReference type="AlphaFoldDB" id="A0A7S2RUR4"/>
<feature type="compositionally biased region" description="Low complexity" evidence="1">
    <location>
        <begin position="321"/>
        <end position="350"/>
    </location>
</feature>
<feature type="region of interest" description="Disordered" evidence="1">
    <location>
        <begin position="939"/>
        <end position="959"/>
    </location>
</feature>
<feature type="compositionally biased region" description="Low complexity" evidence="1">
    <location>
        <begin position="21"/>
        <end position="35"/>
    </location>
</feature>
<feature type="compositionally biased region" description="Basic residues" evidence="1">
    <location>
        <begin position="352"/>
        <end position="364"/>
    </location>
</feature>
<feature type="compositionally biased region" description="Low complexity" evidence="1">
    <location>
        <begin position="488"/>
        <end position="497"/>
    </location>
</feature>
<proteinExistence type="predicted"/>
<feature type="region of interest" description="Disordered" evidence="1">
    <location>
        <begin position="842"/>
        <end position="871"/>
    </location>
</feature>
<name>A0A7S2RUR4_9STRA</name>
<feature type="compositionally biased region" description="Polar residues" evidence="1">
    <location>
        <begin position="610"/>
        <end position="621"/>
    </location>
</feature>
<feature type="compositionally biased region" description="Low complexity" evidence="1">
    <location>
        <begin position="220"/>
        <end position="265"/>
    </location>
</feature>
<feature type="compositionally biased region" description="Low complexity" evidence="1">
    <location>
        <begin position="144"/>
        <end position="159"/>
    </location>
</feature>
<organism evidence="2">
    <name type="scientific">Rhizochromulina marina</name>
    <dbReference type="NCBI Taxonomy" id="1034831"/>
    <lineage>
        <taxon>Eukaryota</taxon>
        <taxon>Sar</taxon>
        <taxon>Stramenopiles</taxon>
        <taxon>Ochrophyta</taxon>
        <taxon>Dictyochophyceae</taxon>
        <taxon>Rhizochromulinales</taxon>
        <taxon>Rhizochromulina</taxon>
    </lineage>
</organism>
<feature type="region of interest" description="Disordered" evidence="1">
    <location>
        <begin position="1"/>
        <end position="159"/>
    </location>
</feature>
<feature type="region of interest" description="Disordered" evidence="1">
    <location>
        <begin position="568"/>
        <end position="733"/>
    </location>
</feature>
<dbReference type="EMBL" id="HBHJ01012615">
    <property type="protein sequence ID" value="CAD9681334.1"/>
    <property type="molecule type" value="Transcribed_RNA"/>
</dbReference>
<feature type="compositionally biased region" description="Low complexity" evidence="1">
    <location>
        <begin position="709"/>
        <end position="720"/>
    </location>
</feature>
<sequence length="989" mass="102270">MEDEEPSTPPPPRASPGPGVGRSSGPEELLPPSSWSERDWEGARVTPLASTSTPRTRRVASQPLDLSASPIHTPSVSPLSRPAVSSDAAVDTRGGLSQGAVFLPVAKGPGSRLAHSPLSRRGGGDSSRRAAVDPTTAYEKPRAHAAAAAPPLSDSPMAAFRPIRAATTSAVETTGTFARHAQGGFRASARQRAAAATIAESPVSKQSPTGAFRFARAATTGGAVEAAGARGMRKPVSSAASALRRGRALSGGSVVERSSSPASAASRERPRRAGSRPGEYRAASTNDVGQSRRRHQSPGPSGPTGRSVSASDVRRRPPPGGRSRTLSSSSSSSQSPPSSSPALSLGAEPVVARRRSPPPKRPARSRSTTRPSQSPVHNVDAPRPVEAPLAAPAASPPTAAVSSPALIPGPLHGVVAGGTPLSGLTGAASPPPVTGVSGGGTAGASATSGLRLATYTVPLADDSARPPQVPPPPPQTTDMMALQDNPRSSKTTSSPSSVYALAEFSRRSSVSSTASSTLSSSSPRAPKPVLADPSQHTMEAITLMAQAAIKESSRVIARLHSLTPQQPLMIAPPDLKEGGMPSLPSPTLDHLAILEDPGAAPRPGPTAPGNNTSPGHSRSQTSPRRHFFPSGPPPPTTYKPQQPPGSPHRSPPRTRPPGATAPGPAGTPSPAPGAVCQEQDTPSVVQAAEAPIAPPRDAASTKGGESTDAKAAAAAQASSAGTRCDAGRAPRKSKTISFSTVQVQEYEQQVVKDEQGGYYLTLDWKPALRTEHSVTSFDLEREANGRTGDFTDLEPVDIKSLIRSGGVNVICNELAEQKRRARRIPGVNLMLGGSRASSAMAAAAAAAARRPPSGPDHATTTASGRQGPGATWGGIWGGNELEAFLRLIDPSFVKYERNLRKLGVQQPGDLRSLMLEERDLTNAHLPIFHARKIIAESALAKEPPSRNTSQRRRAGDSEGNSRVWYLGSSLVDMEFLGRVFRPTSGSKTK</sequence>
<evidence type="ECO:0000256" key="1">
    <source>
        <dbReference type="SAM" id="MobiDB-lite"/>
    </source>
</evidence>
<accession>A0A7S2RUR4</accession>
<feature type="compositionally biased region" description="Low complexity" evidence="1">
    <location>
        <begin position="365"/>
        <end position="405"/>
    </location>
</feature>